<keyword evidence="2" id="KW-1185">Reference proteome</keyword>
<proteinExistence type="predicted"/>
<organism evidence="1 2">
    <name type="scientific">Streptomyces olivochromogenes</name>
    <dbReference type="NCBI Taxonomy" id="1963"/>
    <lineage>
        <taxon>Bacteria</taxon>
        <taxon>Bacillati</taxon>
        <taxon>Actinomycetota</taxon>
        <taxon>Actinomycetes</taxon>
        <taxon>Kitasatosporales</taxon>
        <taxon>Streptomycetaceae</taxon>
        <taxon>Streptomyces</taxon>
    </lineage>
</organism>
<dbReference type="EMBL" id="BDQI01000060">
    <property type="protein sequence ID" value="GAX58657.1"/>
    <property type="molecule type" value="Genomic_DNA"/>
</dbReference>
<gene>
    <name evidence="1" type="ORF">SO3561_10232</name>
</gene>
<dbReference type="AlphaFoldDB" id="A0A286PGH8"/>
<name>A0A286PGH8_STROL</name>
<sequence>MKYEFVNYVNIEVEFISVLSVELLIPADFLVFFVEAESVSRDSVMRKSVTNGLD</sequence>
<evidence type="ECO:0000313" key="1">
    <source>
        <dbReference type="EMBL" id="GAX58657.1"/>
    </source>
</evidence>
<accession>A0A286PGH8</accession>
<evidence type="ECO:0000313" key="2">
    <source>
        <dbReference type="Proteomes" id="UP000217446"/>
    </source>
</evidence>
<protein>
    <submittedName>
        <fullName evidence="1">Uncharacterized protein</fullName>
    </submittedName>
</protein>
<reference evidence="2" key="1">
    <citation type="submission" date="2017-05" db="EMBL/GenBank/DDBJ databases">
        <title>Streptomyces olivochromogenes NBRC 3561 whole genome shotgun sequence.</title>
        <authorList>
            <person name="Dohra H."/>
            <person name="Kodani S."/>
        </authorList>
    </citation>
    <scope>NUCLEOTIDE SEQUENCE [LARGE SCALE GENOMIC DNA]</scope>
    <source>
        <strain evidence="2">NBRC 3561</strain>
    </source>
</reference>
<dbReference type="Proteomes" id="UP000217446">
    <property type="component" value="Unassembled WGS sequence"/>
</dbReference>
<comment type="caution">
    <text evidence="1">The sequence shown here is derived from an EMBL/GenBank/DDBJ whole genome shotgun (WGS) entry which is preliminary data.</text>
</comment>